<dbReference type="GO" id="GO:0005524">
    <property type="term" value="F:ATP binding"/>
    <property type="evidence" value="ECO:0007669"/>
    <property type="project" value="InterPro"/>
</dbReference>
<dbReference type="PANTHER" id="PTHR32472">
    <property type="entry name" value="DNA REPAIR PROTEIN RADA"/>
    <property type="match status" value="1"/>
</dbReference>
<dbReference type="GO" id="GO:0000725">
    <property type="term" value="P:recombinational repair"/>
    <property type="evidence" value="ECO:0007669"/>
    <property type="project" value="TreeGrafter"/>
</dbReference>
<dbReference type="Pfam" id="PF05362">
    <property type="entry name" value="Lon_C"/>
    <property type="match status" value="1"/>
</dbReference>
<dbReference type="PRINTS" id="PR01874">
    <property type="entry name" value="DNAREPAIRADA"/>
</dbReference>
<feature type="compositionally biased region" description="Basic and acidic residues" evidence="2">
    <location>
        <begin position="108"/>
        <end position="123"/>
    </location>
</feature>
<evidence type="ECO:0000256" key="2">
    <source>
        <dbReference type="SAM" id="MobiDB-lite"/>
    </source>
</evidence>
<dbReference type="Gene3D" id="3.40.50.300">
    <property type="entry name" value="P-loop containing nucleotide triphosphate hydrolases"/>
    <property type="match status" value="1"/>
</dbReference>
<feature type="region of interest" description="Disordered" evidence="2">
    <location>
        <begin position="51"/>
        <end position="128"/>
    </location>
</feature>
<accession>A0A5C7IIJ6</accession>
<name>A0A5C7IIJ6_9ROSI</name>
<dbReference type="EMBL" id="VAHF01000002">
    <property type="protein sequence ID" value="TXG68899.1"/>
    <property type="molecule type" value="Genomic_DNA"/>
</dbReference>
<dbReference type="Proteomes" id="UP000323000">
    <property type="component" value="Chromosome 2"/>
</dbReference>
<dbReference type="GO" id="GO:0006508">
    <property type="term" value="P:proteolysis"/>
    <property type="evidence" value="ECO:0007669"/>
    <property type="project" value="InterPro"/>
</dbReference>
<dbReference type="GO" id="GO:0046872">
    <property type="term" value="F:metal ion binding"/>
    <property type="evidence" value="ECO:0007669"/>
    <property type="project" value="UniProtKB-KW"/>
</dbReference>
<dbReference type="InterPro" id="IPR003593">
    <property type="entry name" value="AAA+_ATPase"/>
</dbReference>
<protein>
    <recommendedName>
        <fullName evidence="3">RecA family profile 1 domain-containing protein</fullName>
    </recommendedName>
</protein>
<proteinExistence type="predicted"/>
<dbReference type="GO" id="GO:0004252">
    <property type="term" value="F:serine-type endopeptidase activity"/>
    <property type="evidence" value="ECO:0007669"/>
    <property type="project" value="InterPro"/>
</dbReference>
<dbReference type="GO" id="GO:0003677">
    <property type="term" value="F:DNA binding"/>
    <property type="evidence" value="ECO:0007669"/>
    <property type="project" value="InterPro"/>
</dbReference>
<dbReference type="SUPFAM" id="SSF52540">
    <property type="entry name" value="P-loop containing nucleoside triphosphate hydrolases"/>
    <property type="match status" value="1"/>
</dbReference>
<dbReference type="Pfam" id="PF13481">
    <property type="entry name" value="AAA_25"/>
    <property type="match status" value="1"/>
</dbReference>
<dbReference type="FunFam" id="3.30.230.10:FF:000053">
    <property type="entry name" value="DNA repair protein radA isogeny"/>
    <property type="match status" value="1"/>
</dbReference>
<comment type="caution">
    <text evidence="4">The sequence shown here is derived from an EMBL/GenBank/DDBJ whole genome shotgun (WGS) entry which is preliminary data.</text>
</comment>
<feature type="domain" description="RecA family profile 1" evidence="3">
    <location>
        <begin position="230"/>
        <end position="384"/>
    </location>
</feature>
<dbReference type="PROSITE" id="PS50162">
    <property type="entry name" value="RECA_2"/>
    <property type="match status" value="1"/>
</dbReference>
<dbReference type="InterPro" id="IPR008269">
    <property type="entry name" value="Lon_proteolytic"/>
</dbReference>
<organism evidence="4 5">
    <name type="scientific">Acer yangbiense</name>
    <dbReference type="NCBI Taxonomy" id="1000413"/>
    <lineage>
        <taxon>Eukaryota</taxon>
        <taxon>Viridiplantae</taxon>
        <taxon>Streptophyta</taxon>
        <taxon>Embryophyta</taxon>
        <taxon>Tracheophyta</taxon>
        <taxon>Spermatophyta</taxon>
        <taxon>Magnoliopsida</taxon>
        <taxon>eudicotyledons</taxon>
        <taxon>Gunneridae</taxon>
        <taxon>Pentapetalae</taxon>
        <taxon>rosids</taxon>
        <taxon>malvids</taxon>
        <taxon>Sapindales</taxon>
        <taxon>Sapindaceae</taxon>
        <taxon>Hippocastanoideae</taxon>
        <taxon>Acereae</taxon>
        <taxon>Acer</taxon>
    </lineage>
</organism>
<dbReference type="InterPro" id="IPR041166">
    <property type="entry name" value="Rubredoxin_2"/>
</dbReference>
<dbReference type="GO" id="GO:0140664">
    <property type="term" value="F:ATP-dependent DNA damage sensor activity"/>
    <property type="evidence" value="ECO:0007669"/>
    <property type="project" value="InterPro"/>
</dbReference>
<dbReference type="InterPro" id="IPR027417">
    <property type="entry name" value="P-loop_NTPase"/>
</dbReference>
<evidence type="ECO:0000259" key="3">
    <source>
        <dbReference type="PROSITE" id="PS50162"/>
    </source>
</evidence>
<keyword evidence="1" id="KW-0479">Metal-binding</keyword>
<sequence>MQFAEMKSILRSFHFPKHLLPLLHTTRSLSRQFPPFSRQLHSTSLRLFSTEELGPDSPVPTGAQITPPRWSIYGPATASLVTSSGSGEPEEEQEPERASEPSLDGGDDLGREKKDRSSRDSERKHVRGKTGYAVGDFVGVRRKGKSSRETWVCADCGHSDGQWWGTCRSCHSVGTLKKFFEVKSGERHAEERTWLPRKGEERTWLPQKTEEVQPMRLQDVNRGINQQDWRIPLFGSFGSEVARVLGGGIVPGSLVLIGGDPGVGKSTLVLQMAAIIAEGRDLGDSAPVVYVSGEESIEQIGHRADRMNIGAEELFLYSSTDVEDILAKIQDLSPRALIIDSIQTVFLKEVTGSAGGLMQVKECTSALLRFAKKTKIPVILIGHVTKSGDIAGPRVLEHIVDAVLYMEVGMHDILALEAYTINLKGEKFSSYRLLRPVKNRFGSTNELGVFEMSQLGLQVVSNTSEMFLSEEHSDSEVLAGLAVAVVLDGSRTFLLEIQALCVSGSVISKHVNGVQASRADMIIAVLIKQAGLKLQENLTELQQNIFITKLFILFSFLEFPIPNGIAFIGEVGLGGELRAVSGMDKRVGTVAKLGYEKCIVPKSAEKSLAALCFEDMEIIGCKNLKEVINAVFTTPET</sequence>
<dbReference type="GO" id="GO:0004176">
    <property type="term" value="F:ATP-dependent peptidase activity"/>
    <property type="evidence" value="ECO:0007669"/>
    <property type="project" value="InterPro"/>
</dbReference>
<gene>
    <name evidence="4" type="ORF">EZV62_003834</name>
</gene>
<dbReference type="SMART" id="SM00382">
    <property type="entry name" value="AAA"/>
    <property type="match status" value="1"/>
</dbReference>
<reference evidence="5" key="1">
    <citation type="journal article" date="2019" name="Gigascience">
        <title>De novo genome assembly of the endangered Acer yangbiense, a plant species with extremely small populations endemic to Yunnan Province, China.</title>
        <authorList>
            <person name="Yang J."/>
            <person name="Wariss H.M."/>
            <person name="Tao L."/>
            <person name="Zhang R."/>
            <person name="Yun Q."/>
            <person name="Hollingsworth P."/>
            <person name="Dao Z."/>
            <person name="Luo G."/>
            <person name="Guo H."/>
            <person name="Ma Y."/>
            <person name="Sun W."/>
        </authorList>
    </citation>
    <scope>NUCLEOTIDE SEQUENCE [LARGE SCALE GENOMIC DNA]</scope>
    <source>
        <strain evidence="5">cv. Malutang</strain>
    </source>
</reference>
<dbReference type="AlphaFoldDB" id="A0A5C7IIJ6"/>
<evidence type="ECO:0000313" key="5">
    <source>
        <dbReference type="Proteomes" id="UP000323000"/>
    </source>
</evidence>
<dbReference type="Pfam" id="PF18073">
    <property type="entry name" value="Zn_ribbon_LapB"/>
    <property type="match status" value="1"/>
</dbReference>
<dbReference type="PANTHER" id="PTHR32472:SF10">
    <property type="entry name" value="DNA REPAIR PROTEIN RADA-LIKE PROTEIN"/>
    <property type="match status" value="1"/>
</dbReference>
<dbReference type="Gene3D" id="3.30.230.10">
    <property type="match status" value="1"/>
</dbReference>
<evidence type="ECO:0000256" key="1">
    <source>
        <dbReference type="ARBA" id="ARBA00022723"/>
    </source>
</evidence>
<evidence type="ECO:0000313" key="4">
    <source>
        <dbReference type="EMBL" id="TXG68899.1"/>
    </source>
</evidence>
<dbReference type="SUPFAM" id="SSF54211">
    <property type="entry name" value="Ribosomal protein S5 domain 2-like"/>
    <property type="match status" value="1"/>
</dbReference>
<dbReference type="InterPro" id="IPR014721">
    <property type="entry name" value="Ribsml_uS5_D2-typ_fold_subgr"/>
</dbReference>
<keyword evidence="5" id="KW-1185">Reference proteome</keyword>
<dbReference type="OrthoDB" id="41505at2759"/>
<dbReference type="InterPro" id="IPR020568">
    <property type="entry name" value="Ribosomal_Su5_D2-typ_SF"/>
</dbReference>
<dbReference type="InterPro" id="IPR020588">
    <property type="entry name" value="RecA_ATP-bd"/>
</dbReference>